<dbReference type="EMBL" id="JAPQKQ010000001">
    <property type="protein sequence ID" value="KAJ5213287.1"/>
    <property type="molecule type" value="Genomic_DNA"/>
</dbReference>
<evidence type="ECO:0000313" key="2">
    <source>
        <dbReference type="EMBL" id="KAJ5213287.1"/>
    </source>
</evidence>
<comment type="caution">
    <text evidence="2">The sequence shown here is derived from an EMBL/GenBank/DDBJ whole genome shotgun (WGS) entry which is preliminary data.</text>
</comment>
<reference evidence="2" key="2">
    <citation type="journal article" date="2023" name="IMA Fungus">
        <title>Comparative genomic study of the Penicillium genus elucidates a diverse pangenome and 15 lateral gene transfer events.</title>
        <authorList>
            <person name="Petersen C."/>
            <person name="Sorensen T."/>
            <person name="Nielsen M.R."/>
            <person name="Sondergaard T.E."/>
            <person name="Sorensen J.L."/>
            <person name="Fitzpatrick D.A."/>
            <person name="Frisvad J.C."/>
            <person name="Nielsen K.L."/>
        </authorList>
    </citation>
    <scope>NUCLEOTIDE SEQUENCE</scope>
    <source>
        <strain evidence="2">IBT 20477</strain>
    </source>
</reference>
<protein>
    <submittedName>
        <fullName evidence="2">Uncharacterized protein</fullName>
    </submittedName>
</protein>
<dbReference type="Proteomes" id="UP001150942">
    <property type="component" value="Unassembled WGS sequence"/>
</dbReference>
<proteinExistence type="predicted"/>
<evidence type="ECO:0000256" key="1">
    <source>
        <dbReference type="SAM" id="MobiDB-lite"/>
    </source>
</evidence>
<accession>A0A9W9T8B4</accession>
<name>A0A9W9T8B4_9EURO</name>
<feature type="region of interest" description="Disordered" evidence="1">
    <location>
        <begin position="78"/>
        <end position="100"/>
    </location>
</feature>
<evidence type="ECO:0000313" key="3">
    <source>
        <dbReference type="Proteomes" id="UP001150942"/>
    </source>
</evidence>
<organism evidence="2 3">
    <name type="scientific">Penicillium cf. viridicatum</name>
    <dbReference type="NCBI Taxonomy" id="2972119"/>
    <lineage>
        <taxon>Eukaryota</taxon>
        <taxon>Fungi</taxon>
        <taxon>Dikarya</taxon>
        <taxon>Ascomycota</taxon>
        <taxon>Pezizomycotina</taxon>
        <taxon>Eurotiomycetes</taxon>
        <taxon>Eurotiomycetidae</taxon>
        <taxon>Eurotiales</taxon>
        <taxon>Aspergillaceae</taxon>
        <taxon>Penicillium</taxon>
    </lineage>
</organism>
<sequence>MPMPGGNPVREELSSPTIVSTPGAVLSSLIVVMTVNWREVSKVLPSPNGLWEMPHDTNTAGGDVLFRAPAETPYQCPCSEAPPDTPTECKEVSNLGDPRV</sequence>
<keyword evidence="3" id="KW-1185">Reference proteome</keyword>
<dbReference type="AlphaFoldDB" id="A0A9W9T8B4"/>
<reference evidence="2" key="1">
    <citation type="submission" date="2022-11" db="EMBL/GenBank/DDBJ databases">
        <authorList>
            <person name="Petersen C."/>
        </authorList>
    </citation>
    <scope>NUCLEOTIDE SEQUENCE</scope>
    <source>
        <strain evidence="2">IBT 20477</strain>
    </source>
</reference>
<gene>
    <name evidence="2" type="ORF">N7449_000456</name>
</gene>